<dbReference type="InterPro" id="IPR044567">
    <property type="entry name" value="CLSY/DRD1"/>
</dbReference>
<evidence type="ECO:0000256" key="4">
    <source>
        <dbReference type="ARBA" id="ARBA00022840"/>
    </source>
</evidence>
<evidence type="ECO:0000256" key="1">
    <source>
        <dbReference type="ARBA" id="ARBA00004123"/>
    </source>
</evidence>
<comment type="subcellular location">
    <subcellularLocation>
        <location evidence="1">Nucleus</location>
    </subcellularLocation>
</comment>
<keyword evidence="4" id="KW-0067">ATP-binding</keyword>
<keyword evidence="3" id="KW-0347">Helicase</keyword>
<evidence type="ECO:0000256" key="5">
    <source>
        <dbReference type="ARBA" id="ARBA00023242"/>
    </source>
</evidence>
<keyword evidence="7" id="KW-1185">Reference proteome</keyword>
<dbReference type="GO" id="GO:0004386">
    <property type="term" value="F:helicase activity"/>
    <property type="evidence" value="ECO:0007669"/>
    <property type="project" value="UniProtKB-KW"/>
</dbReference>
<dbReference type="PANTHER" id="PTHR45821:SF5">
    <property type="entry name" value="SNF2 DOMAIN-CONTAINING PROTEIN CLASSY 4"/>
    <property type="match status" value="1"/>
</dbReference>
<dbReference type="GO" id="GO:0005524">
    <property type="term" value="F:ATP binding"/>
    <property type="evidence" value="ECO:0007669"/>
    <property type="project" value="UniProtKB-KW"/>
</dbReference>
<comment type="caution">
    <text evidence="6">The sequence shown here is derived from an EMBL/GenBank/DDBJ whole genome shotgun (WGS) entry which is preliminary data.</text>
</comment>
<dbReference type="AlphaFoldDB" id="A0AAV9MJI9"/>
<dbReference type="GO" id="GO:0005634">
    <property type="term" value="C:nucleus"/>
    <property type="evidence" value="ECO:0007669"/>
    <property type="project" value="UniProtKB-SubCell"/>
</dbReference>
<evidence type="ECO:0000256" key="3">
    <source>
        <dbReference type="ARBA" id="ARBA00022806"/>
    </source>
</evidence>
<evidence type="ECO:0000256" key="2">
    <source>
        <dbReference type="ARBA" id="ARBA00022741"/>
    </source>
</evidence>
<name>A0AAV9MJI9_9SOLN</name>
<dbReference type="PANTHER" id="PTHR45821">
    <property type="entry name" value="SNF2 DOMAIN-CONTAINING PROTEIN CLASSY 2-RELATED"/>
    <property type="match status" value="1"/>
</dbReference>
<accession>A0AAV9MJI9</accession>
<organism evidence="6 7">
    <name type="scientific">Solanum pinnatisectum</name>
    <name type="common">tansyleaf nightshade</name>
    <dbReference type="NCBI Taxonomy" id="50273"/>
    <lineage>
        <taxon>Eukaryota</taxon>
        <taxon>Viridiplantae</taxon>
        <taxon>Streptophyta</taxon>
        <taxon>Embryophyta</taxon>
        <taxon>Tracheophyta</taxon>
        <taxon>Spermatophyta</taxon>
        <taxon>Magnoliopsida</taxon>
        <taxon>eudicotyledons</taxon>
        <taxon>Gunneridae</taxon>
        <taxon>Pentapetalae</taxon>
        <taxon>asterids</taxon>
        <taxon>lamiids</taxon>
        <taxon>Solanales</taxon>
        <taxon>Solanaceae</taxon>
        <taxon>Solanoideae</taxon>
        <taxon>Solaneae</taxon>
        <taxon>Solanum</taxon>
    </lineage>
</organism>
<sequence length="168" mass="19086">MAIFVDLQLGSSPLAVDGEKHNKGPILLCDYEESESTVKLIEKIFLKIFIILRMFIMERMLISPSLLDIDGFKCSDSSADNDSPIYGAGYVWDLNSPNVKATLYPHHGGFEFMWKSTSEKTQPPIVFLQLFLKMFPKYHPVISSPFSLLLNCAAVFQKWEVDIPFCIE</sequence>
<keyword evidence="3" id="KW-0378">Hydrolase</keyword>
<protein>
    <submittedName>
        <fullName evidence="6">Uncharacterized protein</fullName>
    </submittedName>
</protein>
<dbReference type="GO" id="GO:0080188">
    <property type="term" value="P:gene silencing by siRNA-directed DNA methylation"/>
    <property type="evidence" value="ECO:0007669"/>
    <property type="project" value="InterPro"/>
</dbReference>
<reference evidence="6 7" key="1">
    <citation type="submission" date="2023-10" db="EMBL/GenBank/DDBJ databases">
        <title>Genome-Wide Identification Analysis in wild type Solanum Pinnatisectum Reveals Some Genes Defensing Phytophthora Infestans.</title>
        <authorList>
            <person name="Sun C."/>
        </authorList>
    </citation>
    <scope>NUCLEOTIDE SEQUENCE [LARGE SCALE GENOMIC DNA]</scope>
    <source>
        <strain evidence="6">LQN</strain>
        <tissue evidence="6">Leaf</tissue>
    </source>
</reference>
<evidence type="ECO:0000313" key="6">
    <source>
        <dbReference type="EMBL" id="KAK4737477.1"/>
    </source>
</evidence>
<keyword evidence="2" id="KW-0547">Nucleotide-binding</keyword>
<evidence type="ECO:0000313" key="7">
    <source>
        <dbReference type="Proteomes" id="UP001311915"/>
    </source>
</evidence>
<keyword evidence="5" id="KW-0539">Nucleus</keyword>
<proteinExistence type="predicted"/>
<gene>
    <name evidence="6" type="ORF">R3W88_001174</name>
</gene>
<dbReference type="EMBL" id="JAWPEI010000001">
    <property type="protein sequence ID" value="KAK4737477.1"/>
    <property type="molecule type" value="Genomic_DNA"/>
</dbReference>
<dbReference type="Proteomes" id="UP001311915">
    <property type="component" value="Unassembled WGS sequence"/>
</dbReference>